<sequence length="108" mass="11540">MKTRALILPILLGLSFSSIASTPAFDHNSKIGMCAGLAKIASIKVDQTKLASALDRSEGQDKVLGAMTYGGGYAMGNVDMFQLLKPNTKSKPEVAKLIFQQTGCNIYQ</sequence>
<proteinExistence type="predicted"/>
<gene>
    <name evidence="2" type="ORF">R2X38_07735</name>
</gene>
<organism evidence="2 3">
    <name type="scientific">Photobacterium rosenbergii</name>
    <dbReference type="NCBI Taxonomy" id="294936"/>
    <lineage>
        <taxon>Bacteria</taxon>
        <taxon>Pseudomonadati</taxon>
        <taxon>Pseudomonadota</taxon>
        <taxon>Gammaproteobacteria</taxon>
        <taxon>Vibrionales</taxon>
        <taxon>Vibrionaceae</taxon>
        <taxon>Photobacterium</taxon>
    </lineage>
</organism>
<dbReference type="RefSeq" id="WP_317521625.1">
    <property type="nucleotide sequence ID" value="NZ_JAWJZI010000002.1"/>
</dbReference>
<reference evidence="2 3" key="1">
    <citation type="submission" date="2023-10" db="EMBL/GenBank/DDBJ databases">
        <title>Marine bacteria isolated from horseshoe crab.</title>
        <authorList>
            <person name="Cheng T.H."/>
        </authorList>
    </citation>
    <scope>NUCLEOTIDE SEQUENCE [LARGE SCALE GENOMIC DNA]</scope>
    <source>
        <strain evidence="2 3">HSC6</strain>
    </source>
</reference>
<evidence type="ECO:0000313" key="3">
    <source>
        <dbReference type="Proteomes" id="UP001186452"/>
    </source>
</evidence>
<keyword evidence="1" id="KW-0732">Signal</keyword>
<evidence type="ECO:0000313" key="2">
    <source>
        <dbReference type="EMBL" id="MDV5168887.1"/>
    </source>
</evidence>
<keyword evidence="3" id="KW-1185">Reference proteome</keyword>
<comment type="caution">
    <text evidence="2">The sequence shown here is derived from an EMBL/GenBank/DDBJ whole genome shotgun (WGS) entry which is preliminary data.</text>
</comment>
<evidence type="ECO:0000256" key="1">
    <source>
        <dbReference type="SAM" id="SignalP"/>
    </source>
</evidence>
<feature type="chain" id="PRO_5046983629" evidence="1">
    <location>
        <begin position="21"/>
        <end position="108"/>
    </location>
</feature>
<accession>A0ABU3ZFR4</accession>
<name>A0ABU3ZFR4_9GAMM</name>
<dbReference type="EMBL" id="JAWJZI010000002">
    <property type="protein sequence ID" value="MDV5168887.1"/>
    <property type="molecule type" value="Genomic_DNA"/>
</dbReference>
<dbReference type="Proteomes" id="UP001186452">
    <property type="component" value="Unassembled WGS sequence"/>
</dbReference>
<protein>
    <submittedName>
        <fullName evidence="2">Uncharacterized protein</fullName>
    </submittedName>
</protein>
<feature type="signal peptide" evidence="1">
    <location>
        <begin position="1"/>
        <end position="20"/>
    </location>
</feature>